<dbReference type="Proteomes" id="UP000186091">
    <property type="component" value="Unassembled WGS sequence"/>
</dbReference>
<dbReference type="Gene3D" id="3.10.129.10">
    <property type="entry name" value="Hotdog Thioesterase"/>
    <property type="match status" value="1"/>
</dbReference>
<dbReference type="AlphaFoldDB" id="A0AB36IGY8"/>
<name>A0AB36IGY8_CORGT</name>
<dbReference type="EMBL" id="LOQT01000015">
    <property type="protein sequence ID" value="OKX82532.1"/>
    <property type="molecule type" value="Genomic_DNA"/>
</dbReference>
<evidence type="ECO:0000313" key="1">
    <source>
        <dbReference type="EMBL" id="OKX82532.1"/>
    </source>
</evidence>
<reference evidence="1 2" key="1">
    <citation type="submission" date="2015-12" db="EMBL/GenBank/DDBJ databases">
        <title>Genome sequence of Corynebacterium AS 1.542.</title>
        <authorList>
            <person name="Yang J."/>
            <person name="Yang S."/>
        </authorList>
    </citation>
    <scope>NUCLEOTIDE SEQUENCE [LARGE SCALE GENOMIC DNA]</scope>
    <source>
        <strain evidence="1 2">AS 1.542</strain>
    </source>
</reference>
<gene>
    <name evidence="1" type="ORF">AUP69_06475</name>
</gene>
<protein>
    <recommendedName>
        <fullName evidence="3">MaoC-like domain-containing protein</fullName>
    </recommendedName>
</protein>
<evidence type="ECO:0000313" key="2">
    <source>
        <dbReference type="Proteomes" id="UP000186091"/>
    </source>
</evidence>
<dbReference type="SUPFAM" id="SSF54637">
    <property type="entry name" value="Thioesterase/thiol ester dehydrase-isomerase"/>
    <property type="match status" value="1"/>
</dbReference>
<dbReference type="RefSeq" id="WP_003855249.1">
    <property type="nucleotide sequence ID" value="NZ_JAAOYN010000001.1"/>
</dbReference>
<organism evidence="1 2">
    <name type="scientific">Corynebacterium glutamicum</name>
    <name type="common">Brevibacterium saccharolyticum</name>
    <dbReference type="NCBI Taxonomy" id="1718"/>
    <lineage>
        <taxon>Bacteria</taxon>
        <taxon>Bacillati</taxon>
        <taxon>Actinomycetota</taxon>
        <taxon>Actinomycetes</taxon>
        <taxon>Mycobacteriales</taxon>
        <taxon>Corynebacteriaceae</taxon>
        <taxon>Corynebacterium</taxon>
    </lineage>
</organism>
<sequence length="281" mass="30825">MRVGQLVGKFSPNFDDAHVHSFKTAVDPHSEIYSSEIPPSLAFDTLHAVKEFIELPQGTVHSKEATQFHGIAEPHLSTTVEIFVADKSVRKGKQNFTLEYRAFSGEAHVLTAYKSFVIPGVSTEAEKNPIAFDFGLFGNKLDATHTYALNDTKFQVTQELLDSFGEVTATDGPIHSDPEIATPQFGGTILQGMYLFELTSQRMSCLSSTERWLQSGKIAAKFVGSSITGETVSIATAMRNIDEDSQRIHCSFEARTDSGRTVFVAEAEGPLDSKLILEKAK</sequence>
<comment type="caution">
    <text evidence="1">The sequence shown here is derived from an EMBL/GenBank/DDBJ whole genome shotgun (WGS) entry which is preliminary data.</text>
</comment>
<proteinExistence type="predicted"/>
<dbReference type="InterPro" id="IPR029069">
    <property type="entry name" value="HotDog_dom_sf"/>
</dbReference>
<accession>A0AB36IGY8</accession>
<evidence type="ECO:0008006" key="3">
    <source>
        <dbReference type="Google" id="ProtNLM"/>
    </source>
</evidence>